<evidence type="ECO:0000256" key="1">
    <source>
        <dbReference type="ARBA" id="ARBA00023015"/>
    </source>
</evidence>
<feature type="domain" description="HTH gntR-type" evidence="4">
    <location>
        <begin position="12"/>
        <end position="80"/>
    </location>
</feature>
<dbReference type="InterPro" id="IPR008920">
    <property type="entry name" value="TF_FadR/GntR_C"/>
</dbReference>
<comment type="caution">
    <text evidence="5">The sequence shown here is derived from an EMBL/GenBank/DDBJ whole genome shotgun (WGS) entry which is preliminary data.</text>
</comment>
<dbReference type="Proteomes" id="UP000442469">
    <property type="component" value="Unassembled WGS sequence"/>
</dbReference>
<dbReference type="Gene3D" id="1.10.10.10">
    <property type="entry name" value="Winged helix-like DNA-binding domain superfamily/Winged helix DNA-binding domain"/>
    <property type="match status" value="1"/>
</dbReference>
<dbReference type="InterPro" id="IPR011711">
    <property type="entry name" value="GntR_C"/>
</dbReference>
<dbReference type="PRINTS" id="PR00035">
    <property type="entry name" value="HTHGNTR"/>
</dbReference>
<dbReference type="CDD" id="cd07377">
    <property type="entry name" value="WHTH_GntR"/>
    <property type="match status" value="1"/>
</dbReference>
<dbReference type="GO" id="GO:0003700">
    <property type="term" value="F:DNA-binding transcription factor activity"/>
    <property type="evidence" value="ECO:0007669"/>
    <property type="project" value="InterPro"/>
</dbReference>
<evidence type="ECO:0000313" key="5">
    <source>
        <dbReference type="EMBL" id="MUG22258.1"/>
    </source>
</evidence>
<accession>A0A6N8EVF4</accession>
<name>A0A6N8EVF4_PAEMA</name>
<dbReference type="InterPro" id="IPR036388">
    <property type="entry name" value="WH-like_DNA-bd_sf"/>
</dbReference>
<sequence length="239" mass="26663">MTYTEFKAIPRRKLVDEVLDQMQTLIRSGRYKSGDKLPPEPELMKLLAVGRSTVREAVKVLTHAGLLEVRQGDGTYIRASSAGLAAVSQTLTPKNYAHILEARRILEIEVTGLAALRRTNADLEAMRSFLDQRNEALEKGRYAEYVEADISFHIAVAQAGKNEVLLEMYKVVAESLKEMLSQLLLDTRQYKDNTVYHEAVYAAIEAGNSDSARKSAIQNLDAVHRSRAPLLSSLSFLNI</sequence>
<dbReference type="Gene3D" id="1.20.120.530">
    <property type="entry name" value="GntR ligand-binding domain-like"/>
    <property type="match status" value="1"/>
</dbReference>
<organism evidence="5 6">
    <name type="scientific">Paenibacillus macerans</name>
    <name type="common">Bacillus macerans</name>
    <dbReference type="NCBI Taxonomy" id="44252"/>
    <lineage>
        <taxon>Bacteria</taxon>
        <taxon>Bacillati</taxon>
        <taxon>Bacillota</taxon>
        <taxon>Bacilli</taxon>
        <taxon>Bacillales</taxon>
        <taxon>Paenibacillaceae</taxon>
        <taxon>Paenibacillus</taxon>
    </lineage>
</organism>
<dbReference type="SMART" id="SM00895">
    <property type="entry name" value="FCD"/>
    <property type="match status" value="1"/>
</dbReference>
<dbReference type="GO" id="GO:0003677">
    <property type="term" value="F:DNA binding"/>
    <property type="evidence" value="ECO:0007669"/>
    <property type="project" value="UniProtKB-KW"/>
</dbReference>
<dbReference type="PROSITE" id="PS50949">
    <property type="entry name" value="HTH_GNTR"/>
    <property type="match status" value="1"/>
</dbReference>
<dbReference type="PANTHER" id="PTHR43537:SF47">
    <property type="entry name" value="REGULATORY PROTEIN GNTR HTH"/>
    <property type="match status" value="1"/>
</dbReference>
<evidence type="ECO:0000313" key="6">
    <source>
        <dbReference type="Proteomes" id="UP000442469"/>
    </source>
</evidence>
<dbReference type="InterPro" id="IPR036390">
    <property type="entry name" value="WH_DNA-bd_sf"/>
</dbReference>
<proteinExistence type="predicted"/>
<dbReference type="InterPro" id="IPR000524">
    <property type="entry name" value="Tscrpt_reg_HTH_GntR"/>
</dbReference>
<dbReference type="PANTHER" id="PTHR43537">
    <property type="entry name" value="TRANSCRIPTIONAL REGULATOR, GNTR FAMILY"/>
    <property type="match status" value="1"/>
</dbReference>
<keyword evidence="3" id="KW-0804">Transcription</keyword>
<dbReference type="EMBL" id="WNZZ01000004">
    <property type="protein sequence ID" value="MUG22258.1"/>
    <property type="molecule type" value="Genomic_DNA"/>
</dbReference>
<dbReference type="SUPFAM" id="SSF48008">
    <property type="entry name" value="GntR ligand-binding domain-like"/>
    <property type="match status" value="1"/>
</dbReference>
<keyword evidence="2" id="KW-0238">DNA-binding</keyword>
<dbReference type="SUPFAM" id="SSF46785">
    <property type="entry name" value="Winged helix' DNA-binding domain"/>
    <property type="match status" value="1"/>
</dbReference>
<evidence type="ECO:0000256" key="3">
    <source>
        <dbReference type="ARBA" id="ARBA00023163"/>
    </source>
</evidence>
<keyword evidence="1" id="KW-0805">Transcription regulation</keyword>
<dbReference type="Pfam" id="PF00392">
    <property type="entry name" value="GntR"/>
    <property type="match status" value="1"/>
</dbReference>
<gene>
    <name evidence="5" type="ORF">GNQ08_07465</name>
</gene>
<reference evidence="5 6" key="1">
    <citation type="submission" date="2019-11" db="EMBL/GenBank/DDBJ databases">
        <title>Draft genome sequences of five Paenibacillus species of dairy origin.</title>
        <authorList>
            <person name="Olajide A.M."/>
            <person name="Chen S."/>
            <person name="Lapointe G."/>
        </authorList>
    </citation>
    <scope>NUCLEOTIDE SEQUENCE [LARGE SCALE GENOMIC DNA]</scope>
    <source>
        <strain evidence="5 6">3CT49</strain>
    </source>
</reference>
<dbReference type="SMART" id="SM00345">
    <property type="entry name" value="HTH_GNTR"/>
    <property type="match status" value="1"/>
</dbReference>
<evidence type="ECO:0000256" key="2">
    <source>
        <dbReference type="ARBA" id="ARBA00023125"/>
    </source>
</evidence>
<protein>
    <submittedName>
        <fullName evidence="5">FCD domain-containing protein</fullName>
    </submittedName>
</protein>
<dbReference type="Pfam" id="PF07729">
    <property type="entry name" value="FCD"/>
    <property type="match status" value="1"/>
</dbReference>
<dbReference type="AlphaFoldDB" id="A0A6N8EVF4"/>
<evidence type="ECO:0000259" key="4">
    <source>
        <dbReference type="PROSITE" id="PS50949"/>
    </source>
</evidence>